<dbReference type="GO" id="GO:0000055">
    <property type="term" value="P:ribosomal large subunit export from nucleus"/>
    <property type="evidence" value="ECO:0007669"/>
    <property type="project" value="TreeGrafter"/>
</dbReference>
<dbReference type="InterPro" id="IPR002035">
    <property type="entry name" value="VWF_A"/>
</dbReference>
<name>A0A2G5DHG1_AQUCA</name>
<dbReference type="CDD" id="cd00009">
    <property type="entry name" value="AAA"/>
    <property type="match status" value="2"/>
</dbReference>
<dbReference type="PROSITE" id="PS00675">
    <property type="entry name" value="SIGMA54_INTERACT_1"/>
    <property type="match status" value="1"/>
</dbReference>
<dbReference type="FunFam" id="3.40.50.300:FF:001384">
    <property type="entry name" value="Midasin"/>
    <property type="match status" value="1"/>
</dbReference>
<comment type="subcellular location">
    <subcellularLocation>
        <location evidence="1">Nucleus</location>
        <location evidence="1">Nucleolus</location>
    </subcellularLocation>
    <subcellularLocation>
        <location evidence="2">Nucleus</location>
        <location evidence="2">Nucleoplasm</location>
    </subcellularLocation>
</comment>
<dbReference type="InParanoid" id="A0A2G5DHG1"/>
<keyword evidence="7 9" id="KW-0143">Chaperone</keyword>
<dbReference type="SUPFAM" id="SSF52540">
    <property type="entry name" value="P-loop containing nucleoside triphosphate hydrolases"/>
    <property type="match status" value="6"/>
</dbReference>
<evidence type="ECO:0000313" key="13">
    <source>
        <dbReference type="EMBL" id="PIA42934.1"/>
    </source>
</evidence>
<dbReference type="GO" id="GO:0005730">
    <property type="term" value="C:nucleolus"/>
    <property type="evidence" value="ECO:0007669"/>
    <property type="project" value="UniProtKB-SubCell"/>
</dbReference>
<dbReference type="PANTHER" id="PTHR48103">
    <property type="entry name" value="MIDASIN-RELATED"/>
    <property type="match status" value="1"/>
</dbReference>
<dbReference type="OrthoDB" id="5186at2759"/>
<evidence type="ECO:0000259" key="12">
    <source>
        <dbReference type="PROSITE" id="PS50234"/>
    </source>
</evidence>
<evidence type="ECO:0000256" key="1">
    <source>
        <dbReference type="ARBA" id="ARBA00004604"/>
    </source>
</evidence>
<evidence type="ECO:0000256" key="4">
    <source>
        <dbReference type="ARBA" id="ARBA00017143"/>
    </source>
</evidence>
<dbReference type="Pfam" id="PF17867">
    <property type="entry name" value="AAA_lid_7"/>
    <property type="match status" value="3"/>
</dbReference>
<dbReference type="GO" id="GO:0030687">
    <property type="term" value="C:preribosome, large subunit precursor"/>
    <property type="evidence" value="ECO:0007669"/>
    <property type="project" value="TreeGrafter"/>
</dbReference>
<keyword evidence="14" id="KW-1185">Reference proteome</keyword>
<evidence type="ECO:0000256" key="11">
    <source>
        <dbReference type="SAM" id="MobiDB-lite"/>
    </source>
</evidence>
<feature type="compositionally biased region" description="Basic and acidic residues" evidence="11">
    <location>
        <begin position="4764"/>
        <end position="4773"/>
    </location>
</feature>
<keyword evidence="5 9" id="KW-0547">Nucleotide-binding</keyword>
<feature type="compositionally biased region" description="Basic and acidic residues" evidence="11">
    <location>
        <begin position="5054"/>
        <end position="5074"/>
    </location>
</feature>
<keyword evidence="6 9" id="KW-0067">ATP-binding</keyword>
<evidence type="ECO:0000256" key="5">
    <source>
        <dbReference type="ARBA" id="ARBA00022741"/>
    </source>
</evidence>
<sequence>MSIDGSFSLRFEFERFLARCPNLKSIPKLNFLYEKREKITEDEVVSSIAELFLNEKYTIPIMGCFRPIVRSIVDKAVGLLRLVPVLEFSSDKSTMEIDDEENEYVIEAYLRNGKGLKLHETACLAFCRALDLAPFLLRHSQPKARSDTITLSTFKKIIYSSEIPFRSVLSYFEFSPPPFQRLLGLYPASQLINKDGLQLLYSVRASYRLLLVEPQIFSALWNWSSFLDLVQQSTNIVSGNNHDFVEIGLDIRWCAVQIVSITLKMSDKATVNFGMEAERALTCFFRWEEFCQDVSLEKAGWYLDTNILEIDKFVDRDVGFSQEECLKSFDFRPTNNLLLHSTEFESVRKNRRQMSRDPLECPFVMTSAVKKSFEMVVMAVSQRWPVLLYGPTGAGKTALINKLARVSGNRVLSIHMDDQMDGKTLIGSYVCTEQPGEFKWQPGSLTQAIMNGFWVVFEDIDKAPSDVQSILLPLLEGATSFVTGRGEAISVAENFRLFATVSSLMNDTSHKSEGNIALGVLWRRVAIRSSTKEELLHIINAWCPKSEAVAEKLIVVSDHQYEYYCSDLLKWCKRIESLGFSFLGHCLSAHERKSIYQEAVDIFAASPASCENRLFMMKEIAKIWGVSAVETEDLFPSQKPSIQELQSGLEIGRVTLKHTGNVLRNQTRPFVKIRSSLHLLERIACSVKHNEPVLLVGETGTGKTTLVQNLASRLGQPLTVVNLSQQSDVADLLGGLKPTDPQFICIPLYNDFMDLFLKTISKKREAGVSGSSKRKRASKLQAWEQFSDNLKVARRQIDTSSCMAFSFVEGAFITALKFGHWILLDEVNLAPPETLQRIMGVLEGEHGSLCLSERGDVDYVERHTDFRLFACMNPATDAGKRDLPYSVRSRFTEYFVDEILNDEDLTLFVNQFLDDSCHNQDLVNKIVQFYKEAKRESEERLQDGANQKPQYSLRSLYRALEYTKKAARKFGFQKALYDGFCMFFLTLLDGPSAKLMNNMICSSLLKGTIPQNVPFDMYLNVAKCTKLDDYILTPSVKEHLRNLARAILVKRYPVLLQGPTSSGKTSLVRYLATITNHEFVRINNHEHTDLQEYLGSYVTDATGKLVFQEGVLVKAVRSGCWIVLDELNLAPSDVLEALNRLLDDNRELFVPELQETIKAHPDFMLFATQNPPTFYGGRKMLSRAFRNRFVEIHVDEIPENELSTILEQSCKIPKSYANKMVDIMKDLQLHRQSSKIFAGKQGFITPRDLFRWANRFRELGGKSYEDLAKDGYFLLAERLRDDNEKNFVREILKRHLPAVELVEADLYKQDQFDASVPWNPCNGPGVQKAHGDVIWTKSMQRLYFLVDRCYKMREPVLLVGETGGGKTTLCQLLSTNLRMNLHILNCHQFTETSDFLGGFYPVRDRSIIVLEFKNVVQQLMLSNVMFQFPEVVTLSSDIGEASLTLNKLNDVTNSYRKGQVLHTDVTEGDLEAFEQMKMKLIQLHQKWQTIFTWHDGPLVQAMRNGDLFLVDEISLADDSVLERLNSVLEPERKLSLAEKGGSMLENITAHPNFFLLATMNPGGDYGKKELSPALRNRFTEIWVPPVSDSNELRSIALSFVGKSFSYTVDPMLKFWDWFSQMHTSRTLTVRDLLSWVEFMKATEKSFESPNYAFIHGAFLVLLDGLCLGTGISKHDAGRLREQCLSFLLQCLKQCNINSEDSQLSKVESFGWGEIGRSADKLCDRIVQSDEYFGITPFSIRKGDNDCNPKGFEFLAPTTCRNAMRVLRAMQLMKPILLEGSPGVGKTSLVVALGKFSGHRVVRINLSEQTDIMDLLGSDLPVEDVDGMKFAWSDGILLQALKNGDWVLLDELNLAPQSVLEGLNAILDHRAEVFIPELGHTYKCPSSFRVFACQNPSCQGGGRKGLPKSFLNRFTKVYVDELVEEDYFYICNSLHPSIPKPLLSKLIRFNKRLYADTMESRKYGQDGSPWEFNLRDVIRSCEIIESAPEKSKHDCFLNVVYIQRMRTASDRQEVVNLYEDVFEVKPFINPYPRVQVNPQYLVVGNAFIERNYFQPSEISKSQLNILPGIRHSLEAVVHCVQRQWLCILVGPSASGKTSLVRLLAHLTGNVLNELNLSSATDISELLGCFEQYNAFRNFRSAISQVERYIDEYCSMSADSSLEELVNERKDLVTNWFTFSSSIYNKFMSDSATAYTESWKSASDSSLGSVIQIIEQLKLGLERYQLPVSWSRKDLNKVLKCIVDLQVYSKKQSFSAKFEWITGLLIKAIEYGEWIVLENANLCNPTVLDRINSLVEPSGSITVNECGLVDGKPVMLHPNGKFRLFLTVNPSYGEVSRAMRNRGVEVCMMQPNWVSDDKDGYISKETEVNDVKRFLVLSGIPLSMLVDTMAEAHIFACSTGVTLNVKITLLELTRWVQLFQQLLLNGNRPVWSLQISWEHTYLSSLGELEGWSALEHAKISFFSVSNLSKLNTVLRHSLSLPGGWPAPLRLRDFVWNSKEACVKQNCMYLEFLGAQCASYELYGAHYEGLVVKHSSVHGVGQKLTTLLDTNKKLYPSLIPLKMLHQILFPTTSYQLSSGCTDFQRFDLALVNKMLLFAANWTMEQASEGDFKLYLLCLGRFSSQLRPYCRFFESYLDILKQELDHPIWTCIFECRRKLASHYIVDHDMQHIPVLSLKFFDMIESDENLQAFEKRLYNSTKCVDLLHSSVCQWKVEDDHNCQEKARYLPVLESLRELEKEVLHNLVDFPFLDVLFQIYSNVIEHHSLLWDGIISSKYESLIISWRSLKKEVTKLQCFFPIAVKHFLVQSNEVGILCQYVKSMLWVNGGHPFLPSSADTYSMMQQLLKFCKMVWPANLLSWKQPSSGNHIPVKAIVSANSELRSLAMQGVSMSSFLTSKGDQDDASMVQQLEEMHQILLRRFEHEKEKLEETLASTVLEKELSFCCDFFPEKFHNQLSFSNWQEMYCLFDSTSFFLDMELLKKLSRALLMEDKLYKVLSNNSELLETSLSFSLKFSSRPPTDFIPHQAVLWALEAWESVDSVNIKIANSVLEMWFRWHSFLWTHCPEPFKVDSYNSSLPYLLFHPTKTATLDRMLQSSFAVKEYDELSLTLRVASGNLWHDSPSKRNLPDILLCAACSLFEQIICAHKKSFKENKYAEIKSTFASIQESNNKYERLQSLTLLIGSSRHNSLTSLMESFISPLLRELYLQSSSHDFLENVGRAWLHIGGLRFHLLLTPDNLDPVIKYSTKHSQIVDKISLLELEIKVRQECENLVGRSSSNDVLKRRRQQLEKLELERKRLLRKVVYRHDASKFSRMKSEFTDFQKLPGPSELSMNMMTMNMPEWINKALNWQETASSFINRLSNEYAAYADITQPVQVAVYEMKLGLSLVVSSALQKTFLAKMEEFTTEQILESIYSFMRFPRLFAAPFSSVEASNGDSNYLSSDQDVSADIFGMDIILLEKLCTVSGDYVSEKMVSLPQLHAALYHNVLVCIMHSVVNTHLLGYDTLMFLNMVFDKFAGLWMSMKIQTKAKEDDEARSYKFKTRKFKIEDIFEVDVSTLRKSFADESLSVEWQEMVAEDECTEWVAPKEHESLEEEWGLIQESILTSMVHIHNQLFGSHNLVENPGFNQISDADRLSSFLESYKLGLELVKVLPALLPSTLDTKLVPEHLLYLCLNYEEKFGLLNRAARIYNFYKDSNAPVMAKMVNPLIALQQRVLSLLKEWPDHPFLQKILDITEMLLAISLSTPLAKVLSGLQFLLNKAHQLQENAPKLSLSDQMQPILLLVSTLQKLELESWPALLDEVQEQYEINSGKLWFPLHSVVYRWQTSDISGDNQSTIQSLEEFIQTSSVGEFKWRLQLLLAFHGQISTGLKLCLHRHPIEKMEKSSIDRNPSLMENMEKFLYNVFGYHVQFLPVVLGHIEAIKTNISGDLRELVKIYRWERPDNYLSMETSKRTRQKLRKHIQKFSDALQQPVMVILNQEAAKRGIKIQSVHVQKISTDNSDKKSIVSSISIDLKLFSDTERSISCTDWKNKVNFALAYGSPKSMSQYNLLDECFKDVEETEGFLRQSLTSQTASFMYWEEWQELWLSLEKICRTVTECAGLWEVEKKSFGKRRALSDLLKLLKSCGLSKHRSYEDVLSSNQPSSWFLQPSYNVHHLLLSPSGECTIDYRQFQLANQYYYKSMAMVQVLRQICLNFHKDFSLDQVNESASFLAHLIVVQQEQRAFAYDFSNDLQSLRNCMNPLKNLLTEPYINDNGTDSESFVAFKQRATYKCMWNQKKLFDSLFSISHDTSLLLRKVEVTHLSSCHNVKLATSNLLDSIEKIIPKLRKSKESLDQYLLGSSRILTTADAFSSPFIVSKKMEQLVKQNFQEISELEEHLGAISKQEDERSVKQSLIGHFGDVLNMGVADMEKFRSVLESRNQEIRMSDTDASLHPSSEVEASFISSFRETLKLIMEVFQKLGSSSNARGPTEDSSSTNMTRWKVLVESYQVRMQLNRLCKQVGETITSAVQLIDNAGDRDPNLCCQVQTCLIYLHVLVDPILTLGDGFLVEFLAMHRAVAEMTHMLATVFASLFSKGFGASTDEQTDDTGGDVSQDASGTGMGEGSGVNDVSDQIEDEDQLLGTSEKPTEGLDNSNDAPSKNEKGIEMDQDFAGDTCSVSEDSGDDDSDDGEDVKLDTAMGNTGDDNEVVDEKLWNKDDDENPDTANEKDESGPSVEDMDSSSRELRAKEDEATTGDESAELNGDESQKDNTDDGDKNDPDHDENVDDMKMNKEAAYEDPTGVQMDDQTHTLEEDTNMDELEGSDAMEEQDGTDTMEEGDPKDLNETSKGDEEEDKIPNQQVEDMEKESEEVDGNAESKDGMKDVVPDFDLLDPSKNASDQGRSNFNGNSVPCTASGMQLNADTQTLESSSIAPKTQWSNNENMENGLAPTMGLPSSSTPESTITMPDSLKGGELTADEPKAQSPQHDKSSVQRTHPNPYRSVGDALENWKERVKVSIDAEEHKPEVYDEMEDDNADEYGFVPEFEKGTSQALGPATSDQIDKNVKGSNPDGDEDHTEQNEDHTEMEVHRQDPETHSTKSHSALMQKLDEQIRNLVKHEITLDEVQENHDNGGGADDDSKIMSRNLVSLKKSYMDEEILQLSNLNVNDEELGKAKNLEISDRIENDATTLWRRYEQLTARLSQELAEQLRLVMEPTLASKLQGDYKTGKRINMKKVIAFIASHYRKDRIWLRRTRPNKRDYQVVVAVDDSRSMSESHCADVAIESLVTVCRAMSQLEVGQLAVASYGKKGNIQLLHDFNQHFTAEAGMKMISSLTFKQENTIVDEPVVDLLQYLNSMLDAAAVNSRLSSGQIPLQQLVLIIADGRFHEKERLKRCVRDLLSKNRMVAFLLVDSPQESIMDFMEASFQGEKLTFSKYMNSFPFPYYIVLKNIEALPRTLADLLRQWFELMQNARN</sequence>
<dbReference type="InterPro" id="IPR040848">
    <property type="entry name" value="AAA_lid_7"/>
</dbReference>
<proteinExistence type="inferred from homology"/>
<feature type="compositionally biased region" description="Basic and acidic residues" evidence="11">
    <location>
        <begin position="4816"/>
        <end position="4827"/>
    </location>
</feature>
<dbReference type="InterPro" id="IPR025662">
    <property type="entry name" value="Sigma_54_int_dom_ATP-bd_1"/>
</dbReference>
<dbReference type="SUPFAM" id="SSF53300">
    <property type="entry name" value="vWA-like"/>
    <property type="match status" value="1"/>
</dbReference>
<evidence type="ECO:0000256" key="8">
    <source>
        <dbReference type="ARBA" id="ARBA00023242"/>
    </source>
</evidence>
<dbReference type="InterPro" id="IPR012099">
    <property type="entry name" value="Midasin"/>
</dbReference>
<comment type="similarity">
    <text evidence="3 9">Belongs to the midasin family.</text>
</comment>
<dbReference type="GO" id="GO:0000027">
    <property type="term" value="P:ribosomal large subunit assembly"/>
    <property type="evidence" value="ECO:0007669"/>
    <property type="project" value="InterPro"/>
</dbReference>
<feature type="compositionally biased region" description="Basic and acidic residues" evidence="11">
    <location>
        <begin position="4743"/>
        <end position="4757"/>
    </location>
</feature>
<keyword evidence="10" id="KW-0175">Coiled coil</keyword>
<dbReference type="InterPro" id="IPR003593">
    <property type="entry name" value="AAA+_ATPase"/>
</dbReference>
<feature type="coiled-coil region" evidence="10">
    <location>
        <begin position="2903"/>
        <end position="2934"/>
    </location>
</feature>
<feature type="compositionally biased region" description="Polar residues" evidence="11">
    <location>
        <begin position="4931"/>
        <end position="4943"/>
    </location>
</feature>
<feature type="compositionally biased region" description="Acidic residues" evidence="11">
    <location>
        <begin position="4730"/>
        <end position="4741"/>
    </location>
</feature>
<evidence type="ECO:0000256" key="7">
    <source>
        <dbReference type="ARBA" id="ARBA00023186"/>
    </source>
</evidence>
<dbReference type="Pfam" id="PF07728">
    <property type="entry name" value="AAA_5"/>
    <property type="match status" value="7"/>
</dbReference>
<dbReference type="EMBL" id="KZ305037">
    <property type="protein sequence ID" value="PIA42934.1"/>
    <property type="molecule type" value="Genomic_DNA"/>
</dbReference>
<reference evidence="13 14" key="1">
    <citation type="submission" date="2017-09" db="EMBL/GenBank/DDBJ databases">
        <title>WGS assembly of Aquilegia coerulea Goldsmith.</title>
        <authorList>
            <person name="Hodges S."/>
            <person name="Kramer E."/>
            <person name="Nordborg M."/>
            <person name="Tomkins J."/>
            <person name="Borevitz J."/>
            <person name="Derieg N."/>
            <person name="Yan J."/>
            <person name="Mihaltcheva S."/>
            <person name="Hayes R.D."/>
            <person name="Rokhsar D."/>
        </authorList>
    </citation>
    <scope>NUCLEOTIDE SEQUENCE [LARGE SCALE GENOMIC DNA]</scope>
    <source>
        <strain evidence="14">cv. Goldsmith</strain>
    </source>
</reference>
<keyword evidence="8 9" id="KW-0539">Nucleus</keyword>
<dbReference type="GO" id="GO:0016887">
    <property type="term" value="F:ATP hydrolysis activity"/>
    <property type="evidence" value="ECO:0007669"/>
    <property type="project" value="InterPro"/>
</dbReference>
<organism evidence="13 14">
    <name type="scientific">Aquilegia coerulea</name>
    <name type="common">Rocky mountain columbine</name>
    <dbReference type="NCBI Taxonomy" id="218851"/>
    <lineage>
        <taxon>Eukaryota</taxon>
        <taxon>Viridiplantae</taxon>
        <taxon>Streptophyta</taxon>
        <taxon>Embryophyta</taxon>
        <taxon>Tracheophyta</taxon>
        <taxon>Spermatophyta</taxon>
        <taxon>Magnoliopsida</taxon>
        <taxon>Ranunculales</taxon>
        <taxon>Ranunculaceae</taxon>
        <taxon>Thalictroideae</taxon>
        <taxon>Aquilegia</taxon>
    </lineage>
</organism>
<dbReference type="FunCoup" id="A0A2G5DHG1">
    <property type="interactions" value="2465"/>
</dbReference>
<gene>
    <name evidence="13" type="ORF">AQUCO_02000406v1</name>
</gene>
<evidence type="ECO:0000256" key="9">
    <source>
        <dbReference type="PIRNR" id="PIRNR010340"/>
    </source>
</evidence>
<accession>A0A2G5DHG1</accession>
<evidence type="ECO:0000256" key="10">
    <source>
        <dbReference type="SAM" id="Coils"/>
    </source>
</evidence>
<dbReference type="InterPro" id="IPR048617">
    <property type="entry name" value="MDN1_AAA_lid_4"/>
</dbReference>
<protein>
    <recommendedName>
        <fullName evidence="4 9">Midasin</fullName>
    </recommendedName>
</protein>
<dbReference type="FunFam" id="3.40.50.300:FF:000582">
    <property type="entry name" value="Midasin"/>
    <property type="match status" value="1"/>
</dbReference>
<feature type="compositionally biased region" description="Polar residues" evidence="11">
    <location>
        <begin position="4873"/>
        <end position="4921"/>
    </location>
</feature>
<dbReference type="PROSITE" id="PS50234">
    <property type="entry name" value="VWFA"/>
    <property type="match status" value="1"/>
</dbReference>
<evidence type="ECO:0000256" key="3">
    <source>
        <dbReference type="ARBA" id="ARBA00007188"/>
    </source>
</evidence>
<feature type="compositionally biased region" description="Acidic residues" evidence="11">
    <location>
        <begin position="4791"/>
        <end position="4815"/>
    </location>
</feature>
<dbReference type="Pfam" id="PF17865">
    <property type="entry name" value="AAA_lid_5"/>
    <property type="match status" value="1"/>
</dbReference>
<dbReference type="FunFam" id="3.40.50.410:FF:000114">
    <property type="entry name" value="Midasin"/>
    <property type="match status" value="1"/>
</dbReference>
<dbReference type="InterPro" id="IPR011704">
    <property type="entry name" value="ATPase_dyneun-rel_AAA"/>
</dbReference>
<feature type="compositionally biased region" description="Acidic residues" evidence="11">
    <location>
        <begin position="5005"/>
        <end position="5014"/>
    </location>
</feature>
<dbReference type="STRING" id="218851.A0A2G5DHG1"/>
<evidence type="ECO:0000256" key="2">
    <source>
        <dbReference type="ARBA" id="ARBA00004642"/>
    </source>
</evidence>
<feature type="compositionally biased region" description="Acidic residues" evidence="11">
    <location>
        <begin position="4659"/>
        <end position="4669"/>
    </location>
</feature>
<dbReference type="InterPro" id="IPR036465">
    <property type="entry name" value="vWFA_dom_sf"/>
</dbReference>
<dbReference type="FunFam" id="3.40.50.300:FF:001368">
    <property type="entry name" value="Midasin"/>
    <property type="match status" value="1"/>
</dbReference>
<dbReference type="PANTHER" id="PTHR48103:SF2">
    <property type="entry name" value="MIDASIN"/>
    <property type="match status" value="1"/>
</dbReference>
<dbReference type="Proteomes" id="UP000230069">
    <property type="component" value="Unassembled WGS sequence"/>
</dbReference>
<dbReference type="FunFam" id="3.40.50.300:FF:000142">
    <property type="entry name" value="Midasin"/>
    <property type="match status" value="1"/>
</dbReference>
<feature type="compositionally biased region" description="Basic and acidic residues" evidence="11">
    <location>
        <begin position="4853"/>
        <end position="4863"/>
    </location>
</feature>
<feature type="compositionally biased region" description="Basic and acidic residues" evidence="11">
    <location>
        <begin position="4985"/>
        <end position="5004"/>
    </location>
</feature>
<feature type="compositionally biased region" description="Acidic residues" evidence="11">
    <location>
        <begin position="4840"/>
        <end position="4851"/>
    </location>
</feature>
<feature type="domain" description="VWFA" evidence="12">
    <location>
        <begin position="5239"/>
        <end position="5439"/>
    </location>
</feature>
<dbReference type="Gene3D" id="3.40.50.300">
    <property type="entry name" value="P-loop containing nucleotide triphosphate hydrolases"/>
    <property type="match status" value="7"/>
</dbReference>
<evidence type="ECO:0000313" key="14">
    <source>
        <dbReference type="Proteomes" id="UP000230069"/>
    </source>
</evidence>
<dbReference type="SMART" id="SM00382">
    <property type="entry name" value="AAA"/>
    <property type="match status" value="5"/>
</dbReference>
<dbReference type="GO" id="GO:0005654">
    <property type="term" value="C:nucleoplasm"/>
    <property type="evidence" value="ECO:0007669"/>
    <property type="project" value="UniProtKB-SubCell"/>
</dbReference>
<dbReference type="GO" id="GO:0005524">
    <property type="term" value="F:ATP binding"/>
    <property type="evidence" value="ECO:0007669"/>
    <property type="project" value="UniProtKB-KW"/>
</dbReference>
<feature type="compositionally biased region" description="Basic and acidic residues" evidence="11">
    <location>
        <begin position="4718"/>
        <end position="4729"/>
    </location>
</feature>
<evidence type="ECO:0000256" key="6">
    <source>
        <dbReference type="ARBA" id="ARBA00022840"/>
    </source>
</evidence>
<feature type="region of interest" description="Disordered" evidence="11">
    <location>
        <begin position="4578"/>
        <end position="5080"/>
    </location>
</feature>
<dbReference type="InterPro" id="IPR041190">
    <property type="entry name" value="Midasin_AAA_lid_5"/>
</dbReference>
<dbReference type="PIRSF" id="PIRSF010340">
    <property type="entry name" value="Midasin"/>
    <property type="match status" value="1"/>
</dbReference>
<feature type="compositionally biased region" description="Basic and acidic residues" evidence="11">
    <location>
        <begin position="4955"/>
        <end position="4968"/>
    </location>
</feature>
<dbReference type="Pfam" id="PF21108">
    <property type="entry name" value="MDN1_4th"/>
    <property type="match status" value="1"/>
</dbReference>
<dbReference type="InterPro" id="IPR027417">
    <property type="entry name" value="P-loop_NTPase"/>
</dbReference>
<dbReference type="FunFam" id="3.40.50.300:FF:001861">
    <property type="entry name" value="Midasin"/>
    <property type="match status" value="1"/>
</dbReference>
<comment type="function">
    <text evidence="9">Nuclear chaperone required for maturation and nuclear export of pre-60S ribosome subunits.</text>
</comment>